<feature type="region of interest" description="Disordered" evidence="10">
    <location>
        <begin position="166"/>
        <end position="186"/>
    </location>
</feature>
<dbReference type="AlphaFoldDB" id="A0AAN9Z0K5"/>
<evidence type="ECO:0000259" key="11">
    <source>
        <dbReference type="Pfam" id="PF05064"/>
    </source>
</evidence>
<keyword evidence="3" id="KW-0813">Transport</keyword>
<gene>
    <name evidence="12" type="ORF">R5R35_010509</name>
</gene>
<dbReference type="Gene3D" id="1.20.5.170">
    <property type="match status" value="1"/>
</dbReference>
<dbReference type="EMBL" id="JAZDUA010000229">
    <property type="protein sequence ID" value="KAK7863473.1"/>
    <property type="molecule type" value="Genomic_DNA"/>
</dbReference>
<dbReference type="FunFam" id="1.20.5.170:FF:000040">
    <property type="entry name" value="Nuclear pore glycoprotein p62"/>
    <property type="match status" value="1"/>
</dbReference>
<keyword evidence="8" id="KW-0539">Nucleus</keyword>
<evidence type="ECO:0000313" key="13">
    <source>
        <dbReference type="Proteomes" id="UP001378592"/>
    </source>
</evidence>
<dbReference type="InterPro" id="IPR026010">
    <property type="entry name" value="NSP1/NUP62"/>
</dbReference>
<keyword evidence="4" id="KW-0509">mRNA transport</keyword>
<evidence type="ECO:0000256" key="3">
    <source>
        <dbReference type="ARBA" id="ARBA00022448"/>
    </source>
</evidence>
<comment type="subcellular location">
    <subcellularLocation>
        <location evidence="1">Nucleus</location>
        <location evidence="1">Nuclear pore complex</location>
    </subcellularLocation>
</comment>
<keyword evidence="7" id="KW-0906">Nuclear pore complex</keyword>
<dbReference type="Pfam" id="PF05064">
    <property type="entry name" value="Nsp1_C"/>
    <property type="match status" value="1"/>
</dbReference>
<keyword evidence="9" id="KW-0175">Coiled coil</keyword>
<accession>A0AAN9Z0K5</accession>
<dbReference type="InterPro" id="IPR007758">
    <property type="entry name" value="Nucleoporin_NSP1_C"/>
</dbReference>
<comment type="similarity">
    <text evidence="2">Belongs to the nucleoporin NSP1/NUP62 family.</text>
</comment>
<feature type="coiled-coil region" evidence="9">
    <location>
        <begin position="340"/>
        <end position="367"/>
    </location>
</feature>
<dbReference type="GO" id="GO:0051028">
    <property type="term" value="P:mRNA transport"/>
    <property type="evidence" value="ECO:0007669"/>
    <property type="project" value="UniProtKB-KW"/>
</dbReference>
<evidence type="ECO:0000313" key="12">
    <source>
        <dbReference type="EMBL" id="KAK7863473.1"/>
    </source>
</evidence>
<evidence type="ECO:0000256" key="4">
    <source>
        <dbReference type="ARBA" id="ARBA00022816"/>
    </source>
</evidence>
<sequence length="425" mass="45257">MSQFSLGAGDPGAARTSQPQPNFSLGASPKFSLTATPASATVTSGTPATTSGPGFGLGSNFSLPAISSFPASSTTFTAPSTTFAAPSTTFSTPSTTTSFPTPSSTFPAPTTTFAAPGTTFSVPSTTFSATSTTFSAPSTTFSAPSTTFSAPSTTFSAPSTQLAASSTTFQTPSTTFPTSSTTFSTPSTAFTTSTTTFPASLTSTSALAAPTAATTGQTTLATSTSVTNSSAASASSLNFCQLEEAINKWTLELEEQEKLFMNQASQVNAWDRLLIANGEKIINLNNAVEQVKLEQQQLDHELDFILGQQRELEDLLTPLEKELETNSVSDPEREHTYQLAENLDTQLKQMSEDLKEIVEHINETNRSQDNTDPIVQIGRILNAHMNSLQWIDQNTTLIGSHLDQVAKLHEVHRRENERSFRLTYD</sequence>
<evidence type="ECO:0000256" key="1">
    <source>
        <dbReference type="ARBA" id="ARBA00004567"/>
    </source>
</evidence>
<keyword evidence="6" id="KW-0811">Translocation</keyword>
<organism evidence="12 13">
    <name type="scientific">Gryllus longicercus</name>
    <dbReference type="NCBI Taxonomy" id="2509291"/>
    <lineage>
        <taxon>Eukaryota</taxon>
        <taxon>Metazoa</taxon>
        <taxon>Ecdysozoa</taxon>
        <taxon>Arthropoda</taxon>
        <taxon>Hexapoda</taxon>
        <taxon>Insecta</taxon>
        <taxon>Pterygota</taxon>
        <taxon>Neoptera</taxon>
        <taxon>Polyneoptera</taxon>
        <taxon>Orthoptera</taxon>
        <taxon>Ensifera</taxon>
        <taxon>Gryllidea</taxon>
        <taxon>Grylloidea</taxon>
        <taxon>Gryllidae</taxon>
        <taxon>Gryllinae</taxon>
        <taxon>Gryllus</taxon>
    </lineage>
</organism>
<comment type="caution">
    <text evidence="12">The sequence shown here is derived from an EMBL/GenBank/DDBJ whole genome shotgun (WGS) entry which is preliminary data.</text>
</comment>
<dbReference type="GO" id="GO:0017056">
    <property type="term" value="F:structural constituent of nuclear pore"/>
    <property type="evidence" value="ECO:0007669"/>
    <property type="project" value="InterPro"/>
</dbReference>
<evidence type="ECO:0000256" key="2">
    <source>
        <dbReference type="ARBA" id="ARBA00005911"/>
    </source>
</evidence>
<dbReference type="PANTHER" id="PTHR12084:SF0">
    <property type="entry name" value="NUCLEAR PORE GLYCOPROTEIN P62"/>
    <property type="match status" value="1"/>
</dbReference>
<dbReference type="GO" id="GO:0006606">
    <property type="term" value="P:protein import into nucleus"/>
    <property type="evidence" value="ECO:0007669"/>
    <property type="project" value="TreeGrafter"/>
</dbReference>
<dbReference type="PANTHER" id="PTHR12084">
    <property type="entry name" value="NUCLEAR PORE GLYCOPROTEIN P62-RELATED"/>
    <property type="match status" value="1"/>
</dbReference>
<evidence type="ECO:0000256" key="5">
    <source>
        <dbReference type="ARBA" id="ARBA00022927"/>
    </source>
</evidence>
<keyword evidence="5" id="KW-0653">Protein transport</keyword>
<feature type="domain" description="Nucleoporin NSP1-like C-terminal" evidence="11">
    <location>
        <begin position="229"/>
        <end position="327"/>
    </location>
</feature>
<evidence type="ECO:0000256" key="10">
    <source>
        <dbReference type="SAM" id="MobiDB-lite"/>
    </source>
</evidence>
<feature type="region of interest" description="Disordered" evidence="10">
    <location>
        <begin position="1"/>
        <end position="30"/>
    </location>
</feature>
<dbReference type="GO" id="GO:0044613">
    <property type="term" value="C:nuclear pore central transport channel"/>
    <property type="evidence" value="ECO:0007669"/>
    <property type="project" value="TreeGrafter"/>
</dbReference>
<proteinExistence type="inferred from homology"/>
<protein>
    <recommendedName>
        <fullName evidence="11">Nucleoporin NSP1-like C-terminal domain-containing protein</fullName>
    </recommendedName>
</protein>
<dbReference type="GO" id="GO:0005543">
    <property type="term" value="F:phospholipid binding"/>
    <property type="evidence" value="ECO:0007669"/>
    <property type="project" value="TreeGrafter"/>
</dbReference>
<feature type="compositionally biased region" description="Polar residues" evidence="10">
    <location>
        <begin position="15"/>
        <end position="25"/>
    </location>
</feature>
<evidence type="ECO:0000256" key="9">
    <source>
        <dbReference type="SAM" id="Coils"/>
    </source>
</evidence>
<dbReference type="Proteomes" id="UP001378592">
    <property type="component" value="Unassembled WGS sequence"/>
</dbReference>
<evidence type="ECO:0000256" key="6">
    <source>
        <dbReference type="ARBA" id="ARBA00023010"/>
    </source>
</evidence>
<keyword evidence="13" id="KW-1185">Reference proteome</keyword>
<dbReference type="GO" id="GO:0006405">
    <property type="term" value="P:RNA export from nucleus"/>
    <property type="evidence" value="ECO:0007669"/>
    <property type="project" value="TreeGrafter"/>
</dbReference>
<evidence type="ECO:0000256" key="7">
    <source>
        <dbReference type="ARBA" id="ARBA00023132"/>
    </source>
</evidence>
<name>A0AAN9Z0K5_9ORTH</name>
<reference evidence="12 13" key="1">
    <citation type="submission" date="2024-03" db="EMBL/GenBank/DDBJ databases">
        <title>The genome assembly and annotation of the cricket Gryllus longicercus Weissman &amp; Gray.</title>
        <authorList>
            <person name="Szrajer S."/>
            <person name="Gray D."/>
            <person name="Ylla G."/>
        </authorList>
    </citation>
    <scope>NUCLEOTIDE SEQUENCE [LARGE SCALE GENOMIC DNA]</scope>
    <source>
        <strain evidence="12">DAG 2021-001</strain>
        <tissue evidence="12">Whole body minus gut</tissue>
    </source>
</reference>
<evidence type="ECO:0000256" key="8">
    <source>
        <dbReference type="ARBA" id="ARBA00023242"/>
    </source>
</evidence>